<accession>A0A3D3RG60</accession>
<name>A0A3D3RG60_9PLAN</name>
<evidence type="ECO:0000313" key="2">
    <source>
        <dbReference type="Proteomes" id="UP000263642"/>
    </source>
</evidence>
<proteinExistence type="predicted"/>
<sequence length="125" mass="14570">MLKKGEADPTYGSFEYRDQIVQFQPDGDLRDYEDVPLNADTARGANVDLLNESFFAEEVRPYHDDAWIDRGKKDKRDGEVGLIGYEIPINQYFHEYDTPRDLVEIDNEINELKREILQLLSEVQS</sequence>
<dbReference type="Proteomes" id="UP000263642">
    <property type="component" value="Unassembled WGS sequence"/>
</dbReference>
<protein>
    <submittedName>
        <fullName evidence="1">Uncharacterized protein</fullName>
    </submittedName>
</protein>
<dbReference type="EMBL" id="DQAY01000186">
    <property type="protein sequence ID" value="HCO27017.1"/>
    <property type="molecule type" value="Genomic_DNA"/>
</dbReference>
<reference evidence="1 2" key="1">
    <citation type="journal article" date="2018" name="Nat. Biotechnol.">
        <title>A standardized bacterial taxonomy based on genome phylogeny substantially revises the tree of life.</title>
        <authorList>
            <person name="Parks D.H."/>
            <person name="Chuvochina M."/>
            <person name="Waite D.W."/>
            <person name="Rinke C."/>
            <person name="Skarshewski A."/>
            <person name="Chaumeil P.A."/>
            <person name="Hugenholtz P."/>
        </authorList>
    </citation>
    <scope>NUCLEOTIDE SEQUENCE [LARGE SCALE GENOMIC DNA]</scope>
    <source>
        <strain evidence="1">UBA9375</strain>
    </source>
</reference>
<gene>
    <name evidence="1" type="ORF">DIT97_29910</name>
</gene>
<dbReference type="AlphaFoldDB" id="A0A3D3RG60"/>
<comment type="caution">
    <text evidence="1">The sequence shown here is derived from an EMBL/GenBank/DDBJ whole genome shotgun (WGS) entry which is preliminary data.</text>
</comment>
<evidence type="ECO:0000313" key="1">
    <source>
        <dbReference type="EMBL" id="HCO27017.1"/>
    </source>
</evidence>
<organism evidence="1 2">
    <name type="scientific">Gimesia maris</name>
    <dbReference type="NCBI Taxonomy" id="122"/>
    <lineage>
        <taxon>Bacteria</taxon>
        <taxon>Pseudomonadati</taxon>
        <taxon>Planctomycetota</taxon>
        <taxon>Planctomycetia</taxon>
        <taxon>Planctomycetales</taxon>
        <taxon>Planctomycetaceae</taxon>
        <taxon>Gimesia</taxon>
    </lineage>
</organism>